<reference evidence="1" key="1">
    <citation type="submission" date="2020-11" db="EMBL/GenBank/DDBJ databases">
        <authorList>
            <consortium name="DOE Joint Genome Institute"/>
            <person name="Ahrendt S."/>
            <person name="Riley R."/>
            <person name="Andreopoulos W."/>
            <person name="LaButti K."/>
            <person name="Pangilinan J."/>
            <person name="Ruiz-duenas F.J."/>
            <person name="Barrasa J.M."/>
            <person name="Sanchez-Garcia M."/>
            <person name="Camarero S."/>
            <person name="Miyauchi S."/>
            <person name="Serrano A."/>
            <person name="Linde D."/>
            <person name="Babiker R."/>
            <person name="Drula E."/>
            <person name="Ayuso-Fernandez I."/>
            <person name="Pacheco R."/>
            <person name="Padilla G."/>
            <person name="Ferreira P."/>
            <person name="Barriuso J."/>
            <person name="Kellner H."/>
            <person name="Castanera R."/>
            <person name="Alfaro M."/>
            <person name="Ramirez L."/>
            <person name="Pisabarro A.G."/>
            <person name="Kuo A."/>
            <person name="Tritt A."/>
            <person name="Lipzen A."/>
            <person name="He G."/>
            <person name="Yan M."/>
            <person name="Ng V."/>
            <person name="Cullen D."/>
            <person name="Martin F."/>
            <person name="Rosso M.-N."/>
            <person name="Henrissat B."/>
            <person name="Hibbett D."/>
            <person name="Martinez A.T."/>
            <person name="Grigoriev I.V."/>
        </authorList>
    </citation>
    <scope>NUCLEOTIDE SEQUENCE</scope>
    <source>
        <strain evidence="1">AH 44721</strain>
    </source>
</reference>
<keyword evidence="2" id="KW-1185">Reference proteome</keyword>
<dbReference type="Proteomes" id="UP000724874">
    <property type="component" value="Unassembled WGS sequence"/>
</dbReference>
<dbReference type="EMBL" id="JADNYJ010000005">
    <property type="protein sequence ID" value="KAF8911116.1"/>
    <property type="molecule type" value="Genomic_DNA"/>
</dbReference>
<sequence>MNFVIDFTTIEVKHCSCQLLSQILVCHGLFPMAPEQVRMAVSIDFLDFYSALFEHSCDAVNTCRCPGEA</sequence>
<organism evidence="1 2">
    <name type="scientific">Gymnopilus junonius</name>
    <name type="common">Spectacular rustgill mushroom</name>
    <name type="synonym">Gymnopilus spectabilis subsp. junonius</name>
    <dbReference type="NCBI Taxonomy" id="109634"/>
    <lineage>
        <taxon>Eukaryota</taxon>
        <taxon>Fungi</taxon>
        <taxon>Dikarya</taxon>
        <taxon>Basidiomycota</taxon>
        <taxon>Agaricomycotina</taxon>
        <taxon>Agaricomycetes</taxon>
        <taxon>Agaricomycetidae</taxon>
        <taxon>Agaricales</taxon>
        <taxon>Agaricineae</taxon>
        <taxon>Hymenogastraceae</taxon>
        <taxon>Gymnopilus</taxon>
    </lineage>
</organism>
<gene>
    <name evidence="1" type="ORF">CPB84DRAFT_1672084</name>
</gene>
<evidence type="ECO:0000313" key="2">
    <source>
        <dbReference type="Proteomes" id="UP000724874"/>
    </source>
</evidence>
<name>A0A9P5TSF6_GYMJU</name>
<protein>
    <submittedName>
        <fullName evidence="1">Uncharacterized protein</fullName>
    </submittedName>
</protein>
<proteinExistence type="predicted"/>
<comment type="caution">
    <text evidence="1">The sequence shown here is derived from an EMBL/GenBank/DDBJ whole genome shotgun (WGS) entry which is preliminary data.</text>
</comment>
<accession>A0A9P5TSF6</accession>
<dbReference type="AlphaFoldDB" id="A0A9P5TSF6"/>
<evidence type="ECO:0000313" key="1">
    <source>
        <dbReference type="EMBL" id="KAF8911116.1"/>
    </source>
</evidence>
<dbReference type="OrthoDB" id="3067228at2759"/>